<keyword evidence="8" id="KW-1185">Reference proteome</keyword>
<protein>
    <recommendedName>
        <fullName evidence="6">FAD-binding PCMH-type domain-containing protein</fullName>
    </recommendedName>
</protein>
<name>A0A2C5XEV7_9HYPO</name>
<dbReference type="Pfam" id="PF08031">
    <property type="entry name" value="BBE"/>
    <property type="match status" value="1"/>
</dbReference>
<evidence type="ECO:0000256" key="5">
    <source>
        <dbReference type="ARBA" id="ARBA00023002"/>
    </source>
</evidence>
<dbReference type="PROSITE" id="PS51387">
    <property type="entry name" value="FAD_PCMH"/>
    <property type="match status" value="1"/>
</dbReference>
<dbReference type="InterPro" id="IPR050416">
    <property type="entry name" value="FAD-linked_Oxidoreductase"/>
</dbReference>
<evidence type="ECO:0000313" key="7">
    <source>
        <dbReference type="EMBL" id="PHH69869.1"/>
    </source>
</evidence>
<dbReference type="Gene3D" id="3.30.465.10">
    <property type="match status" value="1"/>
</dbReference>
<dbReference type="GO" id="GO:0016491">
    <property type="term" value="F:oxidoreductase activity"/>
    <property type="evidence" value="ECO:0007669"/>
    <property type="project" value="UniProtKB-KW"/>
</dbReference>
<evidence type="ECO:0000259" key="6">
    <source>
        <dbReference type="PROSITE" id="PS51387"/>
    </source>
</evidence>
<evidence type="ECO:0000256" key="3">
    <source>
        <dbReference type="ARBA" id="ARBA00022630"/>
    </source>
</evidence>
<comment type="cofactor">
    <cofactor evidence="1">
        <name>FAD</name>
        <dbReference type="ChEBI" id="CHEBI:57692"/>
    </cofactor>
</comment>
<organism evidence="7 8">
    <name type="scientific">Ophiocordyceps australis</name>
    <dbReference type="NCBI Taxonomy" id="1399860"/>
    <lineage>
        <taxon>Eukaryota</taxon>
        <taxon>Fungi</taxon>
        <taxon>Dikarya</taxon>
        <taxon>Ascomycota</taxon>
        <taxon>Pezizomycotina</taxon>
        <taxon>Sordariomycetes</taxon>
        <taxon>Hypocreomycetidae</taxon>
        <taxon>Hypocreales</taxon>
        <taxon>Ophiocordycipitaceae</taxon>
        <taxon>Ophiocordyceps</taxon>
    </lineage>
</organism>
<reference evidence="7 8" key="1">
    <citation type="submission" date="2017-06" db="EMBL/GenBank/DDBJ databases">
        <title>Ant-infecting Ophiocordyceps genomes reveal a high diversity of potential behavioral manipulation genes and a possible major role for enterotoxins.</title>
        <authorList>
            <person name="De Bekker C."/>
            <person name="Evans H.C."/>
            <person name="Brachmann A."/>
            <person name="Hughes D.P."/>
        </authorList>
    </citation>
    <scope>NUCLEOTIDE SEQUENCE [LARGE SCALE GENOMIC DNA]</scope>
    <source>
        <strain evidence="7 8">1348a</strain>
    </source>
</reference>
<sequence length="493" mass="53892">MAMSFDIAKRFRAEVPDVPSFFPGEKHFYTHTATWNMLKEHKPIGVVRPESAQQVSAVVKAARKLGIKHVAVRGGGHSFEGLGLGGKNGALVIDMLGMNSVTSDPSKHEITAGGGTFLGTTALWAYEHGRQMAPMGTCPTVGIGGQVQCGGYGLYTRTHGPLTDCVVSMEVVTADGEIRRVSDSENAELFFALRGSGVGSFGVITSVTLRTYNAATHVADFSVRWKIKGNDVADILKKIQAACVAAPLCFNPMVVIWLGVVEVTGAILANSVTERDAAWDGFISSVPKPYEIRHDAVDYIDTFRDIELSQTSAPWYDAPEEMKREGHEHSRYMKIKAGFVDGLLPDAFWDKLAALAATQPLEGVRVQLLGLNPAWKPSPDTTSIKVRGSTWLMGMSVWLPVKEYGRHGVMVEGDGRRPWLNEAYELFYPHTVGGYIGDDDEEEGLHGRDLHESYYGKHKERLARAKAAYDPTNLFHNHMSIAPAAGDKFKANL</sequence>
<dbReference type="InterPro" id="IPR036318">
    <property type="entry name" value="FAD-bd_PCMH-like_sf"/>
</dbReference>
<proteinExistence type="inferred from homology"/>
<comment type="caution">
    <text evidence="7">The sequence shown here is derived from an EMBL/GenBank/DDBJ whole genome shotgun (WGS) entry which is preliminary data.</text>
</comment>
<evidence type="ECO:0000256" key="4">
    <source>
        <dbReference type="ARBA" id="ARBA00022827"/>
    </source>
</evidence>
<comment type="similarity">
    <text evidence="2">Belongs to the oxygen-dependent FAD-linked oxidoreductase family.</text>
</comment>
<dbReference type="InterPro" id="IPR012951">
    <property type="entry name" value="BBE"/>
</dbReference>
<dbReference type="EMBL" id="NJEU01000875">
    <property type="protein sequence ID" value="PHH69869.1"/>
    <property type="molecule type" value="Genomic_DNA"/>
</dbReference>
<dbReference type="SUPFAM" id="SSF56176">
    <property type="entry name" value="FAD-binding/transporter-associated domain-like"/>
    <property type="match status" value="1"/>
</dbReference>
<dbReference type="InterPro" id="IPR006094">
    <property type="entry name" value="Oxid_FAD_bind_N"/>
</dbReference>
<dbReference type="InterPro" id="IPR016169">
    <property type="entry name" value="FAD-bd_PCMH_sub2"/>
</dbReference>
<dbReference type="OrthoDB" id="415825at2759"/>
<dbReference type="PANTHER" id="PTHR42973">
    <property type="entry name" value="BINDING OXIDOREDUCTASE, PUTATIVE (AFU_ORTHOLOGUE AFUA_1G17690)-RELATED"/>
    <property type="match status" value="1"/>
</dbReference>
<evidence type="ECO:0000256" key="1">
    <source>
        <dbReference type="ARBA" id="ARBA00001974"/>
    </source>
</evidence>
<keyword evidence="4" id="KW-0274">FAD</keyword>
<dbReference type="Gene3D" id="3.40.462.20">
    <property type="match status" value="1"/>
</dbReference>
<dbReference type="GO" id="GO:0071949">
    <property type="term" value="F:FAD binding"/>
    <property type="evidence" value="ECO:0007669"/>
    <property type="project" value="InterPro"/>
</dbReference>
<accession>A0A2C5XEV7</accession>
<evidence type="ECO:0000256" key="2">
    <source>
        <dbReference type="ARBA" id="ARBA00005466"/>
    </source>
</evidence>
<keyword evidence="5" id="KW-0560">Oxidoreductase</keyword>
<keyword evidence="3" id="KW-0285">Flavoprotein</keyword>
<feature type="domain" description="FAD-binding PCMH-type" evidence="6">
    <location>
        <begin position="39"/>
        <end position="214"/>
    </location>
</feature>
<dbReference type="AlphaFoldDB" id="A0A2C5XEV7"/>
<dbReference type="Pfam" id="PF01565">
    <property type="entry name" value="FAD_binding_4"/>
    <property type="match status" value="1"/>
</dbReference>
<gene>
    <name evidence="7" type="ORF">CDD82_7465</name>
</gene>
<dbReference type="InterPro" id="IPR016166">
    <property type="entry name" value="FAD-bd_PCMH"/>
</dbReference>
<dbReference type="PANTHER" id="PTHR42973:SF39">
    <property type="entry name" value="FAD-BINDING PCMH-TYPE DOMAIN-CONTAINING PROTEIN"/>
    <property type="match status" value="1"/>
</dbReference>
<dbReference type="Proteomes" id="UP000224854">
    <property type="component" value="Unassembled WGS sequence"/>
</dbReference>
<evidence type="ECO:0000313" key="8">
    <source>
        <dbReference type="Proteomes" id="UP000224854"/>
    </source>
</evidence>